<dbReference type="PANTHER" id="PTHR42853:SF3">
    <property type="entry name" value="ACETYL-COENZYME A CARBOXYLASE CARBOXYL TRANSFERASE SUBUNIT ALPHA, CHLOROPLASTIC"/>
    <property type="match status" value="1"/>
</dbReference>
<dbReference type="Proteomes" id="UP001589858">
    <property type="component" value="Unassembled WGS sequence"/>
</dbReference>
<comment type="pathway">
    <text evidence="1 10">Lipid metabolism; malonyl-CoA biosynthesis; malonyl-CoA from acetyl-CoA: step 1/1.</text>
</comment>
<dbReference type="NCBIfam" id="NF004344">
    <property type="entry name" value="PRK05724.1"/>
    <property type="match status" value="1"/>
</dbReference>
<comment type="similarity">
    <text evidence="10">Belongs to the AccA family.</text>
</comment>
<dbReference type="GO" id="GO:0003989">
    <property type="term" value="F:acetyl-CoA carboxylase activity"/>
    <property type="evidence" value="ECO:0007669"/>
    <property type="project" value="UniProtKB-EC"/>
</dbReference>
<organism evidence="12 13">
    <name type="scientific">Novosphingobium clariflavum</name>
    <dbReference type="NCBI Taxonomy" id="2029884"/>
    <lineage>
        <taxon>Bacteria</taxon>
        <taxon>Pseudomonadati</taxon>
        <taxon>Pseudomonadota</taxon>
        <taxon>Alphaproteobacteria</taxon>
        <taxon>Sphingomonadales</taxon>
        <taxon>Sphingomonadaceae</taxon>
        <taxon>Novosphingobium</taxon>
    </lineage>
</organism>
<keyword evidence="10" id="KW-0963">Cytoplasm</keyword>
<protein>
    <recommendedName>
        <fullName evidence="10">Acetyl-coenzyme A carboxylase carboxyl transferase subunit alpha</fullName>
        <shortName evidence="10">ACCase subunit alpha</shortName>
        <shortName evidence="10">Acetyl-CoA carboxylase carboxyltransferase subunit alpha</shortName>
        <ecNumber evidence="10">2.1.3.15</ecNumber>
    </recommendedName>
</protein>
<evidence type="ECO:0000256" key="10">
    <source>
        <dbReference type="HAMAP-Rule" id="MF_00823"/>
    </source>
</evidence>
<dbReference type="NCBIfam" id="TIGR00513">
    <property type="entry name" value="accA"/>
    <property type="match status" value="1"/>
</dbReference>
<evidence type="ECO:0000256" key="7">
    <source>
        <dbReference type="ARBA" id="ARBA00023098"/>
    </source>
</evidence>
<evidence type="ECO:0000256" key="8">
    <source>
        <dbReference type="ARBA" id="ARBA00023160"/>
    </source>
</evidence>
<evidence type="ECO:0000259" key="11">
    <source>
        <dbReference type="PROSITE" id="PS50989"/>
    </source>
</evidence>
<keyword evidence="4 10" id="KW-0547">Nucleotide-binding</keyword>
<keyword evidence="5 10" id="KW-0276">Fatty acid metabolism</keyword>
<comment type="catalytic activity">
    <reaction evidence="9 10">
        <text>N(6)-carboxybiotinyl-L-lysyl-[protein] + acetyl-CoA = N(6)-biotinyl-L-lysyl-[protein] + malonyl-CoA</text>
        <dbReference type="Rhea" id="RHEA:54728"/>
        <dbReference type="Rhea" id="RHEA-COMP:10505"/>
        <dbReference type="Rhea" id="RHEA-COMP:10506"/>
        <dbReference type="ChEBI" id="CHEBI:57288"/>
        <dbReference type="ChEBI" id="CHEBI:57384"/>
        <dbReference type="ChEBI" id="CHEBI:83144"/>
        <dbReference type="ChEBI" id="CHEBI:83145"/>
        <dbReference type="EC" id="2.1.3.15"/>
    </reaction>
</comment>
<comment type="caution">
    <text evidence="12">The sequence shown here is derived from an EMBL/GenBank/DDBJ whole genome shotgun (WGS) entry which is preliminary data.</text>
</comment>
<accession>A0ABV6SEE2</accession>
<dbReference type="PANTHER" id="PTHR42853">
    <property type="entry name" value="ACETYL-COENZYME A CARBOXYLASE CARBOXYL TRANSFERASE SUBUNIT ALPHA"/>
    <property type="match status" value="1"/>
</dbReference>
<evidence type="ECO:0000256" key="4">
    <source>
        <dbReference type="ARBA" id="ARBA00022741"/>
    </source>
</evidence>
<keyword evidence="6 10" id="KW-0067">ATP-binding</keyword>
<dbReference type="SUPFAM" id="SSF52096">
    <property type="entry name" value="ClpP/crotonase"/>
    <property type="match status" value="1"/>
</dbReference>
<comment type="function">
    <text evidence="10">Component of the acetyl coenzyme A carboxylase (ACC) complex. First, biotin carboxylase catalyzes the carboxylation of biotin on its carrier protein (BCCP) and then the CO(2) group is transferred by the carboxyltransferase to acetyl-CoA to form malonyl-CoA.</text>
</comment>
<dbReference type="InterPro" id="IPR001095">
    <property type="entry name" value="Acetyl_CoA_COase_a_su"/>
</dbReference>
<evidence type="ECO:0000313" key="12">
    <source>
        <dbReference type="EMBL" id="MFC0687633.1"/>
    </source>
</evidence>
<evidence type="ECO:0000256" key="1">
    <source>
        <dbReference type="ARBA" id="ARBA00004956"/>
    </source>
</evidence>
<reference evidence="12 13" key="1">
    <citation type="submission" date="2024-09" db="EMBL/GenBank/DDBJ databases">
        <authorList>
            <person name="Sun Q."/>
            <person name="Mori K."/>
        </authorList>
    </citation>
    <scope>NUCLEOTIDE SEQUENCE [LARGE SCALE GENOMIC DNA]</scope>
    <source>
        <strain evidence="12 13">CICC 11035S</strain>
    </source>
</reference>
<dbReference type="EMBL" id="JBHLTM010000090">
    <property type="protein sequence ID" value="MFC0687633.1"/>
    <property type="molecule type" value="Genomic_DNA"/>
</dbReference>
<keyword evidence="12" id="KW-0436">Ligase</keyword>
<dbReference type="NCBIfam" id="NF041504">
    <property type="entry name" value="AccA_sub"/>
    <property type="match status" value="1"/>
</dbReference>
<evidence type="ECO:0000256" key="3">
    <source>
        <dbReference type="ARBA" id="ARBA00022679"/>
    </source>
</evidence>
<evidence type="ECO:0000313" key="13">
    <source>
        <dbReference type="Proteomes" id="UP001589858"/>
    </source>
</evidence>
<proteinExistence type="inferred from homology"/>
<keyword evidence="3 10" id="KW-0808">Transferase</keyword>
<dbReference type="PRINTS" id="PR01069">
    <property type="entry name" value="ACCCTRFRASEA"/>
</dbReference>
<comment type="subcellular location">
    <subcellularLocation>
        <location evidence="10">Cytoplasm</location>
    </subcellularLocation>
</comment>
<dbReference type="HAMAP" id="MF_00823">
    <property type="entry name" value="AcetylCoA_CT_alpha"/>
    <property type="match status" value="1"/>
</dbReference>
<gene>
    <name evidence="10" type="primary">accA</name>
    <name evidence="12" type="ORF">ACFFF8_23875</name>
</gene>
<keyword evidence="13" id="KW-1185">Reference proteome</keyword>
<dbReference type="Pfam" id="PF03255">
    <property type="entry name" value="ACCA"/>
    <property type="match status" value="1"/>
</dbReference>
<comment type="subunit">
    <text evidence="10">Acetyl-CoA carboxylase is a heterohexamer composed of biotin carboxyl carrier protein (AccB), biotin carboxylase (AccC) and two subunits each of ACCase subunit alpha (AccA) and ACCase subunit beta (AccD).</text>
</comment>
<feature type="domain" description="CoA carboxyltransferase C-terminal" evidence="11">
    <location>
        <begin position="38"/>
        <end position="292"/>
    </location>
</feature>
<dbReference type="Gene3D" id="3.90.226.10">
    <property type="entry name" value="2-enoyl-CoA Hydratase, Chain A, domain 1"/>
    <property type="match status" value="1"/>
</dbReference>
<dbReference type="InterPro" id="IPR029045">
    <property type="entry name" value="ClpP/crotonase-like_dom_sf"/>
</dbReference>
<evidence type="ECO:0000256" key="5">
    <source>
        <dbReference type="ARBA" id="ARBA00022832"/>
    </source>
</evidence>
<dbReference type="PROSITE" id="PS50989">
    <property type="entry name" value="COA_CT_CTER"/>
    <property type="match status" value="1"/>
</dbReference>
<keyword evidence="8 10" id="KW-0275">Fatty acid biosynthesis</keyword>
<evidence type="ECO:0000256" key="2">
    <source>
        <dbReference type="ARBA" id="ARBA00022516"/>
    </source>
</evidence>
<dbReference type="RefSeq" id="WP_267222189.1">
    <property type="nucleotide sequence ID" value="NZ_JAPCWC010000014.1"/>
</dbReference>
<dbReference type="EC" id="2.1.3.15" evidence="10"/>
<keyword evidence="7 10" id="KW-0443">Lipid metabolism</keyword>
<evidence type="ECO:0000256" key="6">
    <source>
        <dbReference type="ARBA" id="ARBA00022840"/>
    </source>
</evidence>
<sequence>MISFLEFEKPIAELEARIAELRATASGSDLDIASEIGRLEKKSAALLSGTYAKLSPWQKTQVARHPQRPHFVDYLALGFTEFVPLGGDRLYGEDQAIIGGLAKLNGRKVMLIGHEKGSDTTSRIRHNFGMAKPEGYRKAIRLMEMAGKFGLPVVTLVDTAGAFPGVEAEERGQAEAIARSIEACLGVPVPMVSAIVGEGGSGGAVALAAADRVLMLEHSIYSVISPEGASSILWRTPDKAADAAEAMKVTAQDLLSLGVIERVVAEPTGGAHRDAGKTAQALLGAIEQELDVLSALPTGDLLARREERFLKIGRA</sequence>
<name>A0ABV6SEE2_9SPHN</name>
<evidence type="ECO:0000256" key="9">
    <source>
        <dbReference type="ARBA" id="ARBA00049152"/>
    </source>
</evidence>
<dbReference type="InterPro" id="IPR011763">
    <property type="entry name" value="COA_CT_C"/>
</dbReference>
<keyword evidence="2 10" id="KW-0444">Lipid biosynthesis</keyword>